<dbReference type="GO" id="GO:0004386">
    <property type="term" value="F:helicase activity"/>
    <property type="evidence" value="ECO:0007669"/>
    <property type="project" value="InterPro"/>
</dbReference>
<dbReference type="Gene3D" id="3.40.960.10">
    <property type="entry name" value="VSR Endonuclease"/>
    <property type="match status" value="1"/>
</dbReference>
<dbReference type="InterPro" id="IPR045055">
    <property type="entry name" value="DNA2/NAM7-like"/>
</dbReference>
<dbReference type="EMBL" id="CP055904">
    <property type="protein sequence ID" value="QMR41598.1"/>
    <property type="molecule type" value="Genomic_DNA"/>
</dbReference>
<protein>
    <submittedName>
        <fullName evidence="4">DUF2726 domain-containing protein</fullName>
    </submittedName>
</protein>
<evidence type="ECO:0000313" key="5">
    <source>
        <dbReference type="Proteomes" id="UP000514462"/>
    </source>
</evidence>
<feature type="domain" description="DNA2/NAM7 helicase-like C-terminal" evidence="3">
    <location>
        <begin position="539"/>
        <end position="704"/>
    </location>
</feature>
<sequence length="896" mass="101291">MVTVCVDSEDKTRTITDWTLWSGSESGEVMLTCHFRSGKKYTRPLSVCQITPTRTVQDVFLERKGLSTHSLAERAIIYGEKYAVVYYPGNQKPYVMNAAGMEFQAKSAFTERAVFDYFIRIARERIAQARGSKQEIAKNVLRQMERIIPHPDTALHAYCTGQNVKRVGNNHFIFPFGLNESQLLAVERAFSSQISVIEGPPGTGKTQTILNIVANILIQNKTVAILSNNNTAVSNVYEKMDKQGLGHLIARLGSSDNKKNFFSSDPKLPEGHELCSPSIDTIQELLRAVKKHLYAINQIASLKAEIDELTIEHNYLQQWYNGNAEPGKLSERQYRFSSRKISDLMAYLHYLSDRRIGLRNRIDLLLNFRILRVKPLDGPEKRQALFTSLQLSYYETAIQERRDALTEYNNIVKSSDFNAQLERLKSSSMQYLKSHLQKTISGETSFDAKTYRNNFDVFIKRFPVMGSSTHSIINSIGKGALLDYVIIDEASQQDIVPGILGLGCARNVIVVGDRKQLPHVPEEISIAPPAAQYDCTAYSLLDSLCVLFRQTAPITLLKEHYRCHPKIIQFCNKQFYDNALIPLTTDSGESALSLVTTAKGNHTRNFSNLRELESIEGHYWDETSSRGYIAPYNAQVSLAETVLPGDFVKSTVHKFQGRECDEIVFSTVLDKKRSSQQSRNLNFVDDPNLINVAVSRARNKFTLVTGDGVFDGHGRHIAALMRYIRYYAENAEVIESPVISAFDLLYSEYDKSLERLNSRLNPDDSRFKSEQIAARLLQDALSQEGRNSLTFHSQIALNQLVSVERSGFTVRELTFMRHRASCDFVLYYKVGKTPVGVIEVDGGYHLQKAQIERDELKNSILAKCGLPLLRLRTIDSNIEGKLAEFLNEVLEDDKNA</sequence>
<dbReference type="InterPro" id="IPR041679">
    <property type="entry name" value="DNA2/NAM7-like_C"/>
</dbReference>
<feature type="domain" description="DUF2726" evidence="1">
    <location>
        <begin position="769"/>
        <end position="886"/>
    </location>
</feature>
<feature type="domain" description="DNA2/NAM7 helicase helicase" evidence="2">
    <location>
        <begin position="178"/>
        <end position="518"/>
    </location>
</feature>
<dbReference type="Gene3D" id="3.40.50.300">
    <property type="entry name" value="P-loop containing nucleotide triphosphate hydrolases"/>
    <property type="match status" value="2"/>
</dbReference>
<dbReference type="InterPro" id="IPR047187">
    <property type="entry name" value="SF1_C_Upf1"/>
</dbReference>
<dbReference type="Pfam" id="PF13086">
    <property type="entry name" value="AAA_11"/>
    <property type="match status" value="1"/>
</dbReference>
<organism evidence="4 5">
    <name type="scientific">Klebsiella aerogenes</name>
    <name type="common">Enterobacter aerogenes</name>
    <dbReference type="NCBI Taxonomy" id="548"/>
    <lineage>
        <taxon>Bacteria</taxon>
        <taxon>Pseudomonadati</taxon>
        <taxon>Pseudomonadota</taxon>
        <taxon>Gammaproteobacteria</taxon>
        <taxon>Enterobacterales</taxon>
        <taxon>Enterobacteriaceae</taxon>
        <taxon>Klebsiella/Raoultella group</taxon>
        <taxon>Klebsiella</taxon>
    </lineage>
</organism>
<dbReference type="RefSeq" id="WP_182014690.1">
    <property type="nucleotide sequence ID" value="NZ_CP055904.1"/>
</dbReference>
<dbReference type="AlphaFoldDB" id="A0AAP9QZ84"/>
<dbReference type="SUPFAM" id="SSF52540">
    <property type="entry name" value="P-loop containing nucleoside triphosphate hydrolases"/>
    <property type="match status" value="1"/>
</dbReference>
<evidence type="ECO:0000259" key="1">
    <source>
        <dbReference type="Pfam" id="PF10881"/>
    </source>
</evidence>
<proteinExistence type="predicted"/>
<accession>A0AAP9QZ84</accession>
<name>A0AAP9QZ84_KLEAE</name>
<dbReference type="InterPro" id="IPR041677">
    <property type="entry name" value="DNA2/NAM7_AAA_11"/>
</dbReference>
<evidence type="ECO:0000259" key="2">
    <source>
        <dbReference type="Pfam" id="PF13086"/>
    </source>
</evidence>
<reference evidence="5" key="1">
    <citation type="submission" date="2020-06" db="EMBL/GenBank/DDBJ databases">
        <title>REHAB project genomes.</title>
        <authorList>
            <person name="Shaw L.P."/>
        </authorList>
    </citation>
    <scope>NUCLEOTIDE SEQUENCE [LARGE SCALE GENOMIC DNA]</scope>
    <source>
        <strain evidence="5">RHBSTW-00938</strain>
    </source>
</reference>
<dbReference type="InterPro" id="IPR027417">
    <property type="entry name" value="P-loop_NTPase"/>
</dbReference>
<dbReference type="Proteomes" id="UP000514462">
    <property type="component" value="Chromosome"/>
</dbReference>
<dbReference type="InterPro" id="IPR024402">
    <property type="entry name" value="DUF2726"/>
</dbReference>
<dbReference type="Pfam" id="PF13087">
    <property type="entry name" value="AAA_12"/>
    <property type="match status" value="1"/>
</dbReference>
<evidence type="ECO:0000313" key="4">
    <source>
        <dbReference type="EMBL" id="QMR41598.1"/>
    </source>
</evidence>
<dbReference type="Pfam" id="PF10881">
    <property type="entry name" value="DUF2726"/>
    <property type="match status" value="1"/>
</dbReference>
<evidence type="ECO:0000259" key="3">
    <source>
        <dbReference type="Pfam" id="PF13087"/>
    </source>
</evidence>
<dbReference type="CDD" id="cd17934">
    <property type="entry name" value="DEXXQc_Upf1-like"/>
    <property type="match status" value="1"/>
</dbReference>
<gene>
    <name evidence="4" type="ORF">HV331_19790</name>
</gene>
<dbReference type="CDD" id="cd18808">
    <property type="entry name" value="SF1_C_Upf1"/>
    <property type="match status" value="1"/>
</dbReference>
<dbReference type="PANTHER" id="PTHR10887">
    <property type="entry name" value="DNA2/NAM7 HELICASE FAMILY"/>
    <property type="match status" value="1"/>
</dbReference>